<dbReference type="InterPro" id="IPR004045">
    <property type="entry name" value="Glutathione_S-Trfase_N"/>
</dbReference>
<dbReference type="EMBL" id="CAJNOL010001124">
    <property type="protein sequence ID" value="CAF1293085.1"/>
    <property type="molecule type" value="Genomic_DNA"/>
</dbReference>
<dbReference type="InterPro" id="IPR036282">
    <property type="entry name" value="Glutathione-S-Trfase_C_sf"/>
</dbReference>
<dbReference type="CDD" id="cd03039">
    <property type="entry name" value="GST_N_Sigma_like"/>
    <property type="match status" value="1"/>
</dbReference>
<dbReference type="Proteomes" id="UP000663870">
    <property type="component" value="Unassembled WGS sequence"/>
</dbReference>
<dbReference type="Pfam" id="PF02798">
    <property type="entry name" value="GST_N"/>
    <property type="match status" value="1"/>
</dbReference>
<dbReference type="SUPFAM" id="SSF47616">
    <property type="entry name" value="GST C-terminal domain-like"/>
    <property type="match status" value="1"/>
</dbReference>
<dbReference type="InterPro" id="IPR050213">
    <property type="entry name" value="GST_superfamily"/>
</dbReference>
<dbReference type="InterPro" id="IPR010987">
    <property type="entry name" value="Glutathione-S-Trfase_C-like"/>
</dbReference>
<accession>A0A814NKX7</accession>
<dbReference type="EMBL" id="CAJNOH010000644">
    <property type="protein sequence ID" value="CAF1095154.1"/>
    <property type="molecule type" value="Genomic_DNA"/>
</dbReference>
<dbReference type="PROSITE" id="PS50405">
    <property type="entry name" value="GST_CTER"/>
    <property type="match status" value="1"/>
</dbReference>
<dbReference type="AlphaFoldDB" id="A0A814NKX7"/>
<comment type="caution">
    <text evidence="4">The sequence shown here is derived from an EMBL/GenBank/DDBJ whole genome shotgun (WGS) entry which is preliminary data.</text>
</comment>
<comment type="function">
    <text evidence="1">S-crystallins are structural components of squids and octopi eye lens. Contains relatively little if any GST activity.</text>
</comment>
<dbReference type="Gene3D" id="3.40.30.10">
    <property type="entry name" value="Glutaredoxin"/>
    <property type="match status" value="1"/>
</dbReference>
<dbReference type="SFLD" id="SFLDG00363">
    <property type="entry name" value="AMPS_(cytGST):_Alpha-__Mu-__Pi"/>
    <property type="match status" value="1"/>
</dbReference>
<dbReference type="InterPro" id="IPR040079">
    <property type="entry name" value="Glutathione_S-Trfase"/>
</dbReference>
<dbReference type="Proteomes" id="UP000663854">
    <property type="component" value="Unassembled WGS sequence"/>
</dbReference>
<evidence type="ECO:0000313" key="6">
    <source>
        <dbReference type="Proteomes" id="UP000663854"/>
    </source>
</evidence>
<dbReference type="PROSITE" id="PS50404">
    <property type="entry name" value="GST_NTER"/>
    <property type="match status" value="1"/>
</dbReference>
<evidence type="ECO:0000259" key="3">
    <source>
        <dbReference type="PROSITE" id="PS50405"/>
    </source>
</evidence>
<dbReference type="InterPro" id="IPR036249">
    <property type="entry name" value="Thioredoxin-like_sf"/>
</dbReference>
<reference evidence="4" key="1">
    <citation type="submission" date="2021-02" db="EMBL/GenBank/DDBJ databases">
        <authorList>
            <person name="Nowell W R."/>
        </authorList>
    </citation>
    <scope>NUCLEOTIDE SEQUENCE</scope>
</reference>
<dbReference type="Pfam" id="PF14497">
    <property type="entry name" value="GST_C_3"/>
    <property type="match status" value="1"/>
</dbReference>
<evidence type="ECO:0000313" key="7">
    <source>
        <dbReference type="Proteomes" id="UP000663870"/>
    </source>
</evidence>
<proteinExistence type="predicted"/>
<feature type="domain" description="GST C-terminal" evidence="3">
    <location>
        <begin position="81"/>
        <end position="205"/>
    </location>
</feature>
<dbReference type="FunFam" id="3.40.30.10:FF:000035">
    <property type="entry name" value="hematopoietic prostaglandin D synthase"/>
    <property type="match status" value="1"/>
</dbReference>
<dbReference type="FunFam" id="1.20.1050.10:FF:000030">
    <property type="entry name" value="Glutathione S-transferase S1"/>
    <property type="match status" value="1"/>
</dbReference>
<dbReference type="CDD" id="cd03192">
    <property type="entry name" value="GST_C_Sigma_like"/>
    <property type="match status" value="1"/>
</dbReference>
<dbReference type="SUPFAM" id="SSF52833">
    <property type="entry name" value="Thioredoxin-like"/>
    <property type="match status" value="1"/>
</dbReference>
<evidence type="ECO:0000313" key="4">
    <source>
        <dbReference type="EMBL" id="CAF1095154.1"/>
    </source>
</evidence>
<protein>
    <recommendedName>
        <fullName evidence="8">Glutathione S-transferase</fullName>
    </recommendedName>
</protein>
<feature type="domain" description="GST N-terminal" evidence="2">
    <location>
        <begin position="2"/>
        <end position="79"/>
    </location>
</feature>
<dbReference type="PANTHER" id="PTHR11571:SF150">
    <property type="entry name" value="GLUTATHIONE S-TRANSFERASE"/>
    <property type="match status" value="1"/>
</dbReference>
<evidence type="ECO:0008006" key="8">
    <source>
        <dbReference type="Google" id="ProtNLM"/>
    </source>
</evidence>
<gene>
    <name evidence="5" type="ORF">JXQ802_LOCUS29102</name>
    <name evidence="4" type="ORF">PYM288_LOCUS19379</name>
</gene>
<evidence type="ECO:0000313" key="5">
    <source>
        <dbReference type="EMBL" id="CAF1293085.1"/>
    </source>
</evidence>
<evidence type="ECO:0000256" key="1">
    <source>
        <dbReference type="ARBA" id="ARBA00049616"/>
    </source>
</evidence>
<organism evidence="4 6">
    <name type="scientific">Rotaria sordida</name>
    <dbReference type="NCBI Taxonomy" id="392033"/>
    <lineage>
        <taxon>Eukaryota</taxon>
        <taxon>Metazoa</taxon>
        <taxon>Spiralia</taxon>
        <taxon>Gnathifera</taxon>
        <taxon>Rotifera</taxon>
        <taxon>Eurotatoria</taxon>
        <taxon>Bdelloidea</taxon>
        <taxon>Philodinida</taxon>
        <taxon>Philodinidae</taxon>
        <taxon>Rotaria</taxon>
    </lineage>
</organism>
<sequence>MSTYRLYYFDGRGRGEVPRLILTAAGQKFEDIRYSEGEWPSHKSEMPLGQMPVLEIDGFKLPQSMTVARFLARQFHLAGKDNLEQAKAEAVADTATDLLNKFGPIIWYEEEPQKKASIEKFFANELPKHLSNLETLAKAYSNGGSFFVGNQLTFADLHVYDVLENVLEIDNNILDQYLWLKTNRQEVGKHPKIAAYLKNRPRTAF</sequence>
<evidence type="ECO:0000259" key="2">
    <source>
        <dbReference type="PROSITE" id="PS50404"/>
    </source>
</evidence>
<keyword evidence="7" id="KW-1185">Reference proteome</keyword>
<dbReference type="GO" id="GO:0004364">
    <property type="term" value="F:glutathione transferase activity"/>
    <property type="evidence" value="ECO:0007669"/>
    <property type="project" value="TreeGrafter"/>
</dbReference>
<dbReference type="Gene3D" id="1.20.1050.10">
    <property type="match status" value="1"/>
</dbReference>
<dbReference type="SFLD" id="SFLDG01205">
    <property type="entry name" value="AMPS.1"/>
    <property type="match status" value="1"/>
</dbReference>
<dbReference type="GO" id="GO:0006749">
    <property type="term" value="P:glutathione metabolic process"/>
    <property type="evidence" value="ECO:0007669"/>
    <property type="project" value="TreeGrafter"/>
</dbReference>
<dbReference type="PANTHER" id="PTHR11571">
    <property type="entry name" value="GLUTATHIONE S-TRANSFERASE"/>
    <property type="match status" value="1"/>
</dbReference>
<dbReference type="InterPro" id="IPR004046">
    <property type="entry name" value="GST_C"/>
</dbReference>
<name>A0A814NKX7_9BILA</name>
<dbReference type="SFLD" id="SFLDS00019">
    <property type="entry name" value="Glutathione_Transferase_(cytos"/>
    <property type="match status" value="1"/>
</dbReference>